<feature type="compositionally biased region" description="Pro residues" evidence="1">
    <location>
        <begin position="197"/>
        <end position="209"/>
    </location>
</feature>
<feature type="non-terminal residue" evidence="2">
    <location>
        <position position="268"/>
    </location>
</feature>
<organism evidence="2 3">
    <name type="scientific">Micromonospora parastrephiae</name>
    <dbReference type="NCBI Taxonomy" id="2806101"/>
    <lineage>
        <taxon>Bacteria</taxon>
        <taxon>Bacillati</taxon>
        <taxon>Actinomycetota</taxon>
        <taxon>Actinomycetes</taxon>
        <taxon>Micromonosporales</taxon>
        <taxon>Micromonosporaceae</taxon>
        <taxon>Micromonospora</taxon>
    </lineage>
</organism>
<evidence type="ECO:0000313" key="2">
    <source>
        <dbReference type="EMBL" id="MBM0235825.1"/>
    </source>
</evidence>
<sequence>MIDAYDHAGGTHQRERLTARLGLGRALAVTGRLAEARRRRAEAIADAESVGDPRLNEEVLAGFDVPAIWTRNDDDLLSGRIVAAAEDALTALGSTGSARRSRLLSTLALELRGTVTDRGRRAADEAETIARTIGDPGLLAFALNARFMHAFHRVGLAGERARIGAELVDLAARHQLVTFEVLGHLSWSRPAARWPTGPAPTRTPAPPTVSPNGTSCRWSASSPGGTRRCGWRWTASRPRRPTRTGRLPTDCPATACRACPVVCSHSHC</sequence>
<name>A0ABS1Y2X8_9ACTN</name>
<feature type="region of interest" description="Disordered" evidence="1">
    <location>
        <begin position="192"/>
        <end position="245"/>
    </location>
</feature>
<keyword evidence="3" id="KW-1185">Reference proteome</keyword>
<dbReference type="Proteomes" id="UP000601027">
    <property type="component" value="Unassembled WGS sequence"/>
</dbReference>
<feature type="compositionally biased region" description="Polar residues" evidence="1">
    <location>
        <begin position="210"/>
        <end position="224"/>
    </location>
</feature>
<reference evidence="2 3" key="1">
    <citation type="submission" date="2021-01" db="EMBL/GenBank/DDBJ databases">
        <title>Draft genome sequence of Micromonospora sp. strain STR1_7.</title>
        <authorList>
            <person name="Karlyshev A."/>
            <person name="Jawad R."/>
        </authorList>
    </citation>
    <scope>NUCLEOTIDE SEQUENCE [LARGE SCALE GENOMIC DNA]</scope>
    <source>
        <strain evidence="2 3">STR1-7</strain>
    </source>
</reference>
<dbReference type="EMBL" id="JAEVHM010000381">
    <property type="protein sequence ID" value="MBM0235825.1"/>
    <property type="molecule type" value="Genomic_DNA"/>
</dbReference>
<gene>
    <name evidence="2" type="ORF">JNW91_31195</name>
</gene>
<protein>
    <submittedName>
        <fullName evidence="2">Uncharacterized protein</fullName>
    </submittedName>
</protein>
<comment type="caution">
    <text evidence="2">The sequence shown here is derived from an EMBL/GenBank/DDBJ whole genome shotgun (WGS) entry which is preliminary data.</text>
</comment>
<accession>A0ABS1Y2X8</accession>
<evidence type="ECO:0000256" key="1">
    <source>
        <dbReference type="SAM" id="MobiDB-lite"/>
    </source>
</evidence>
<evidence type="ECO:0000313" key="3">
    <source>
        <dbReference type="Proteomes" id="UP000601027"/>
    </source>
</evidence>
<proteinExistence type="predicted"/>